<evidence type="ECO:0000313" key="3">
    <source>
        <dbReference type="Proteomes" id="UP001149074"/>
    </source>
</evidence>
<evidence type="ECO:0000256" key="1">
    <source>
        <dbReference type="SAM" id="MobiDB-lite"/>
    </source>
</evidence>
<dbReference type="RefSeq" id="XP_056474618.1">
    <property type="nucleotide sequence ID" value="XM_056618459.1"/>
</dbReference>
<dbReference type="OrthoDB" id="5415072at2759"/>
<dbReference type="GeneID" id="81357438"/>
<proteinExistence type="predicted"/>
<gene>
    <name evidence="2" type="ORF">N7532_005965</name>
</gene>
<protein>
    <submittedName>
        <fullName evidence="2">Uncharacterized protein</fullName>
    </submittedName>
</protein>
<keyword evidence="3" id="KW-1185">Reference proteome</keyword>
<accession>A0A9W9FF08</accession>
<dbReference type="EMBL" id="JAPQKI010000005">
    <property type="protein sequence ID" value="KAJ5098964.1"/>
    <property type="molecule type" value="Genomic_DNA"/>
</dbReference>
<dbReference type="Proteomes" id="UP001149074">
    <property type="component" value="Unassembled WGS sequence"/>
</dbReference>
<dbReference type="AlphaFoldDB" id="A0A9W9FF08"/>
<feature type="region of interest" description="Disordered" evidence="1">
    <location>
        <begin position="115"/>
        <end position="139"/>
    </location>
</feature>
<evidence type="ECO:0000313" key="2">
    <source>
        <dbReference type="EMBL" id="KAJ5098964.1"/>
    </source>
</evidence>
<comment type="caution">
    <text evidence="2">The sequence shown here is derived from an EMBL/GenBank/DDBJ whole genome shotgun (WGS) entry which is preliminary data.</text>
</comment>
<feature type="region of interest" description="Disordered" evidence="1">
    <location>
        <begin position="1"/>
        <end position="70"/>
    </location>
</feature>
<feature type="compositionally biased region" description="Basic and acidic residues" evidence="1">
    <location>
        <begin position="121"/>
        <end position="139"/>
    </location>
</feature>
<organism evidence="2 3">
    <name type="scientific">Penicillium argentinense</name>
    <dbReference type="NCBI Taxonomy" id="1131581"/>
    <lineage>
        <taxon>Eukaryota</taxon>
        <taxon>Fungi</taxon>
        <taxon>Dikarya</taxon>
        <taxon>Ascomycota</taxon>
        <taxon>Pezizomycotina</taxon>
        <taxon>Eurotiomycetes</taxon>
        <taxon>Eurotiomycetidae</taxon>
        <taxon>Eurotiales</taxon>
        <taxon>Aspergillaceae</taxon>
        <taxon>Penicillium</taxon>
    </lineage>
</organism>
<feature type="compositionally biased region" description="Polar residues" evidence="1">
    <location>
        <begin position="1"/>
        <end position="11"/>
    </location>
</feature>
<reference evidence="2" key="2">
    <citation type="journal article" date="2023" name="IMA Fungus">
        <title>Comparative genomic study of the Penicillium genus elucidates a diverse pangenome and 15 lateral gene transfer events.</title>
        <authorList>
            <person name="Petersen C."/>
            <person name="Sorensen T."/>
            <person name="Nielsen M.R."/>
            <person name="Sondergaard T.E."/>
            <person name="Sorensen J.L."/>
            <person name="Fitzpatrick D.A."/>
            <person name="Frisvad J.C."/>
            <person name="Nielsen K.L."/>
        </authorList>
    </citation>
    <scope>NUCLEOTIDE SEQUENCE</scope>
    <source>
        <strain evidence="2">IBT 30761</strain>
    </source>
</reference>
<name>A0A9W9FF08_9EURO</name>
<reference evidence="2" key="1">
    <citation type="submission" date="2022-11" db="EMBL/GenBank/DDBJ databases">
        <authorList>
            <person name="Petersen C."/>
        </authorList>
    </citation>
    <scope>NUCLEOTIDE SEQUENCE</scope>
    <source>
        <strain evidence="2">IBT 30761</strain>
    </source>
</reference>
<sequence>MGNICSRSSNEPDAFAGTGRVVGTNPSDRSTAPRASVPAQANWKNTPGRTLGDSSPGGAQGGGDEARSNAAIAAQNGKTLIIVGLQKRAETASSANKGKLASKLAEQKLKTQAQTLNEVSEAERANRAQDDQRKMAAYQ</sequence>